<feature type="chain" id="PRO_5015646158" evidence="4">
    <location>
        <begin position="30"/>
        <end position="380"/>
    </location>
</feature>
<dbReference type="GO" id="GO:0085020">
    <property type="term" value="P:protein K6-linked ubiquitination"/>
    <property type="evidence" value="ECO:0007669"/>
    <property type="project" value="TreeGrafter"/>
</dbReference>
<reference evidence="5 6" key="1">
    <citation type="submission" date="2017-10" db="EMBL/GenBank/DDBJ databases">
        <title>Development of genomic resources for the powdery mildew, Erysiphe pulchra.</title>
        <authorList>
            <person name="Wadl P.A."/>
            <person name="Mack B.M."/>
            <person name="Moore G."/>
            <person name="Beltz S.B."/>
        </authorList>
    </citation>
    <scope>NUCLEOTIDE SEQUENCE [LARGE SCALE GENOMIC DNA]</scope>
    <source>
        <strain evidence="5">Cflorida</strain>
    </source>
</reference>
<feature type="repeat" description="ANK" evidence="3">
    <location>
        <begin position="122"/>
        <end position="154"/>
    </location>
</feature>
<dbReference type="STRING" id="225359.A0A2S4PSJ0"/>
<dbReference type="InterPro" id="IPR036770">
    <property type="entry name" value="Ankyrin_rpt-contain_sf"/>
</dbReference>
<gene>
    <name evidence="5" type="ORF">EPUL_004964</name>
</gene>
<evidence type="ECO:0000256" key="3">
    <source>
        <dbReference type="PROSITE-ProRule" id="PRU00023"/>
    </source>
</evidence>
<dbReference type="PRINTS" id="PR01415">
    <property type="entry name" value="ANKYRIN"/>
</dbReference>
<comment type="caution">
    <text evidence="5">The sequence shown here is derived from an EMBL/GenBank/DDBJ whole genome shotgun (WGS) entry which is preliminary data.</text>
</comment>
<dbReference type="PROSITE" id="PS50297">
    <property type="entry name" value="ANK_REP_REGION"/>
    <property type="match status" value="2"/>
</dbReference>
<dbReference type="AlphaFoldDB" id="A0A2S4PSJ0"/>
<dbReference type="Pfam" id="PF00023">
    <property type="entry name" value="Ank"/>
    <property type="match status" value="1"/>
</dbReference>
<dbReference type="Gene3D" id="1.25.40.20">
    <property type="entry name" value="Ankyrin repeat-containing domain"/>
    <property type="match status" value="1"/>
</dbReference>
<keyword evidence="2 3" id="KW-0040">ANK repeat</keyword>
<evidence type="ECO:0000256" key="4">
    <source>
        <dbReference type="SAM" id="SignalP"/>
    </source>
</evidence>
<dbReference type="Gene3D" id="2.40.70.10">
    <property type="entry name" value="Acid Proteases"/>
    <property type="match status" value="1"/>
</dbReference>
<dbReference type="Proteomes" id="UP000237438">
    <property type="component" value="Unassembled WGS sequence"/>
</dbReference>
<evidence type="ECO:0000313" key="6">
    <source>
        <dbReference type="Proteomes" id="UP000237438"/>
    </source>
</evidence>
<proteinExistence type="predicted"/>
<feature type="signal peptide" evidence="4">
    <location>
        <begin position="1"/>
        <end position="29"/>
    </location>
</feature>
<dbReference type="SMART" id="SM00248">
    <property type="entry name" value="ANK"/>
    <property type="match status" value="4"/>
</dbReference>
<sequence length="380" mass="42298">MPGGLSNSSLHLASSIGCLSICKLLLALGHEGLSDAPQISLNESYETPLHLAAREGHTEIIHLLCERCPTSILRRDHLGLNALMVAAMGGHDTVVQLLLTYAPGSFGGPESTRRILDTVDNDGNTALHYAAMYGHLLVLRTLLAAGADYEKRNCWSWQPVSYSATVQAEVYYKGLVGDAERKKKLRGDPQDSRPGSAMRIVPSNYGEDVLNQTRTQTREENSICISSTSTPHNDHLLLPCTLDKYGINFETKEFLDCGATDTFYEINSTHQKALSINLLLQPRQLFLVDVRLAAQITHSTTLKLNTPGHKETITLSLTDLDKYELTLGRKWSRKHNPFIDWSKDYVHFISKNCKKTCFPVLIIQVTIPRQNEFLISNPTL</sequence>
<feature type="repeat" description="ANK" evidence="3">
    <location>
        <begin position="44"/>
        <end position="64"/>
    </location>
</feature>
<dbReference type="SUPFAM" id="SSF48403">
    <property type="entry name" value="Ankyrin repeat"/>
    <property type="match status" value="1"/>
</dbReference>
<dbReference type="PANTHER" id="PTHR24171:SF8">
    <property type="entry name" value="BRCA1-ASSOCIATED RING DOMAIN PROTEIN 1"/>
    <property type="match status" value="1"/>
</dbReference>
<dbReference type="PANTHER" id="PTHR24171">
    <property type="entry name" value="ANKYRIN REPEAT DOMAIN-CONTAINING PROTEIN 39-RELATED"/>
    <property type="match status" value="1"/>
</dbReference>
<evidence type="ECO:0000256" key="1">
    <source>
        <dbReference type="ARBA" id="ARBA00022737"/>
    </source>
</evidence>
<dbReference type="GO" id="GO:0004842">
    <property type="term" value="F:ubiquitin-protein transferase activity"/>
    <property type="evidence" value="ECO:0007669"/>
    <property type="project" value="TreeGrafter"/>
</dbReference>
<evidence type="ECO:0000313" key="5">
    <source>
        <dbReference type="EMBL" id="POS85008.1"/>
    </source>
</evidence>
<evidence type="ECO:0000256" key="2">
    <source>
        <dbReference type="ARBA" id="ARBA00023043"/>
    </source>
</evidence>
<dbReference type="OrthoDB" id="823504at2759"/>
<organism evidence="5 6">
    <name type="scientific">Erysiphe pulchra</name>
    <dbReference type="NCBI Taxonomy" id="225359"/>
    <lineage>
        <taxon>Eukaryota</taxon>
        <taxon>Fungi</taxon>
        <taxon>Dikarya</taxon>
        <taxon>Ascomycota</taxon>
        <taxon>Pezizomycotina</taxon>
        <taxon>Leotiomycetes</taxon>
        <taxon>Erysiphales</taxon>
        <taxon>Erysiphaceae</taxon>
        <taxon>Erysiphe</taxon>
    </lineage>
</organism>
<name>A0A2S4PSJ0_9PEZI</name>
<dbReference type="InterPro" id="IPR002110">
    <property type="entry name" value="Ankyrin_rpt"/>
</dbReference>
<dbReference type="InterPro" id="IPR021109">
    <property type="entry name" value="Peptidase_aspartic_dom_sf"/>
</dbReference>
<keyword evidence="6" id="KW-1185">Reference proteome</keyword>
<protein>
    <submittedName>
        <fullName evidence="5">Uncharacterized protein</fullName>
    </submittedName>
</protein>
<accession>A0A2S4PSJ0</accession>
<keyword evidence="4" id="KW-0732">Signal</keyword>
<dbReference type="Pfam" id="PF12796">
    <property type="entry name" value="Ank_2"/>
    <property type="match status" value="1"/>
</dbReference>
<dbReference type="PROSITE" id="PS50088">
    <property type="entry name" value="ANK_REPEAT"/>
    <property type="match status" value="2"/>
</dbReference>
<dbReference type="EMBL" id="PEDP01000763">
    <property type="protein sequence ID" value="POS85008.1"/>
    <property type="molecule type" value="Genomic_DNA"/>
</dbReference>
<keyword evidence="1" id="KW-0677">Repeat</keyword>